<dbReference type="Gene3D" id="1.20.120.1220">
    <property type="match status" value="1"/>
</dbReference>
<evidence type="ECO:0000256" key="1">
    <source>
        <dbReference type="ARBA" id="ARBA00005801"/>
    </source>
</evidence>
<dbReference type="InterPro" id="IPR000045">
    <property type="entry name" value="Prepilin_IV_endopep_pep"/>
</dbReference>
<keyword evidence="2" id="KW-1133">Transmembrane helix</keyword>
<dbReference type="AlphaFoldDB" id="D1A7X4"/>
<gene>
    <name evidence="4" type="ordered locus">Tcur_2954</name>
</gene>
<feature type="transmembrane region" description="Helical" evidence="2">
    <location>
        <begin position="106"/>
        <end position="123"/>
    </location>
</feature>
<feature type="transmembrane region" description="Helical" evidence="2">
    <location>
        <begin position="239"/>
        <end position="257"/>
    </location>
</feature>
<dbReference type="EMBL" id="CP001738">
    <property type="protein sequence ID" value="ACY98496.1"/>
    <property type="molecule type" value="Genomic_DNA"/>
</dbReference>
<name>D1A7X4_THECD</name>
<organism evidence="4 5">
    <name type="scientific">Thermomonospora curvata (strain ATCC 19995 / DSM 43183 / JCM 3096 / KCTC 9072 / NBRC 15933 / NCIMB 10081 / Henssen B9)</name>
    <dbReference type="NCBI Taxonomy" id="471852"/>
    <lineage>
        <taxon>Bacteria</taxon>
        <taxon>Bacillati</taxon>
        <taxon>Actinomycetota</taxon>
        <taxon>Actinomycetes</taxon>
        <taxon>Streptosporangiales</taxon>
        <taxon>Thermomonosporaceae</taxon>
        <taxon>Thermomonospora</taxon>
    </lineage>
</organism>
<proteinExistence type="inferred from homology"/>
<dbReference type="HOGENOM" id="CLU_057101_2_1_11"/>
<feature type="transmembrane region" description="Helical" evidence="2">
    <location>
        <begin position="83"/>
        <end position="100"/>
    </location>
</feature>
<feature type="transmembrane region" description="Helical" evidence="2">
    <location>
        <begin position="18"/>
        <end position="38"/>
    </location>
</feature>
<dbReference type="OrthoDB" id="2087435at2"/>
<evidence type="ECO:0000313" key="5">
    <source>
        <dbReference type="Proteomes" id="UP000001918"/>
    </source>
</evidence>
<dbReference type="InterPro" id="IPR050882">
    <property type="entry name" value="Prepilin_peptidase/N-MTase"/>
</dbReference>
<sequence length="260" mass="26974">MDTAHPLRAPARRRRERLLPLGVPALAVAALGLTARHFGPRPEAAALACLLLAAWRDGRVRVPDPAEPALGRRWAAPLTRRPALTAALAAAVVTALAWRIGARPELAAFAWFGTAATALAIIDAETKRLPDPLTLPSYPVGIALLGAAAPFTADGGARYLQALICMGALWLLYAAQWFLLPGRLGFGDVKLAGICGLHLGWLGPGAVIVGAMAGHVIFLPYALALLATGGAGRRTQLPYGPFMIAGALLAVLVYAPASAG</sequence>
<evidence type="ECO:0000256" key="2">
    <source>
        <dbReference type="SAM" id="Phobius"/>
    </source>
</evidence>
<dbReference type="Pfam" id="PF01478">
    <property type="entry name" value="Peptidase_A24"/>
    <property type="match status" value="1"/>
</dbReference>
<feature type="transmembrane region" description="Helical" evidence="2">
    <location>
        <begin position="201"/>
        <end position="227"/>
    </location>
</feature>
<protein>
    <submittedName>
        <fullName evidence="4">Peptidase A24A prepilin type IV</fullName>
    </submittedName>
</protein>
<feature type="domain" description="Prepilin type IV endopeptidase peptidase" evidence="3">
    <location>
        <begin position="114"/>
        <end position="217"/>
    </location>
</feature>
<dbReference type="PANTHER" id="PTHR30487">
    <property type="entry name" value="TYPE 4 PREPILIN-LIKE PROTEINS LEADER PEPTIDE-PROCESSING ENZYME"/>
    <property type="match status" value="1"/>
</dbReference>
<dbReference type="KEGG" id="tcu:Tcur_2954"/>
<dbReference type="GO" id="GO:0004190">
    <property type="term" value="F:aspartic-type endopeptidase activity"/>
    <property type="evidence" value="ECO:0007669"/>
    <property type="project" value="InterPro"/>
</dbReference>
<comment type="similarity">
    <text evidence="1">Belongs to the peptidase A24 family.</text>
</comment>
<dbReference type="PANTHER" id="PTHR30487:SF0">
    <property type="entry name" value="PREPILIN LEADER PEPTIDASE_N-METHYLTRANSFERASE-RELATED"/>
    <property type="match status" value="1"/>
</dbReference>
<accession>D1A7X4</accession>
<evidence type="ECO:0000313" key="4">
    <source>
        <dbReference type="EMBL" id="ACY98496.1"/>
    </source>
</evidence>
<keyword evidence="5" id="KW-1185">Reference proteome</keyword>
<dbReference type="STRING" id="471852.Tcur_2954"/>
<feature type="transmembrane region" description="Helical" evidence="2">
    <location>
        <begin position="135"/>
        <end position="153"/>
    </location>
</feature>
<keyword evidence="2" id="KW-0472">Membrane</keyword>
<dbReference type="Proteomes" id="UP000001918">
    <property type="component" value="Chromosome"/>
</dbReference>
<reference evidence="4 5" key="1">
    <citation type="journal article" date="2011" name="Stand. Genomic Sci.">
        <title>Complete genome sequence of Thermomonospora curvata type strain (B9).</title>
        <authorList>
            <person name="Chertkov O."/>
            <person name="Sikorski J."/>
            <person name="Nolan M."/>
            <person name="Lapidus A."/>
            <person name="Lucas S."/>
            <person name="Del Rio T.G."/>
            <person name="Tice H."/>
            <person name="Cheng J.F."/>
            <person name="Goodwin L."/>
            <person name="Pitluck S."/>
            <person name="Liolios K."/>
            <person name="Ivanova N."/>
            <person name="Mavromatis K."/>
            <person name="Mikhailova N."/>
            <person name="Ovchinnikova G."/>
            <person name="Pati A."/>
            <person name="Chen A."/>
            <person name="Palaniappan K."/>
            <person name="Djao O.D."/>
            <person name="Land M."/>
            <person name="Hauser L."/>
            <person name="Chang Y.J."/>
            <person name="Jeffries C.D."/>
            <person name="Brettin T."/>
            <person name="Han C."/>
            <person name="Detter J.C."/>
            <person name="Rohde M."/>
            <person name="Goker M."/>
            <person name="Woyke T."/>
            <person name="Bristow J."/>
            <person name="Eisen J.A."/>
            <person name="Markowitz V."/>
            <person name="Hugenholtz P."/>
            <person name="Klenk H.P."/>
            <person name="Kyrpides N.C."/>
        </authorList>
    </citation>
    <scope>NUCLEOTIDE SEQUENCE [LARGE SCALE GENOMIC DNA]</scope>
    <source>
        <strain evidence="5">ATCC 19995 / DSM 43183 / JCM 3096 / KCTC 9072 / NBRC 15933 / NCIMB 10081 / Henssen B9</strain>
    </source>
</reference>
<dbReference type="GO" id="GO:0006465">
    <property type="term" value="P:signal peptide processing"/>
    <property type="evidence" value="ECO:0007669"/>
    <property type="project" value="TreeGrafter"/>
</dbReference>
<feature type="transmembrane region" description="Helical" evidence="2">
    <location>
        <begin position="159"/>
        <end position="180"/>
    </location>
</feature>
<evidence type="ECO:0000259" key="3">
    <source>
        <dbReference type="Pfam" id="PF01478"/>
    </source>
</evidence>
<dbReference type="RefSeq" id="WP_012853280.1">
    <property type="nucleotide sequence ID" value="NC_013510.1"/>
</dbReference>
<keyword evidence="2" id="KW-0812">Transmembrane</keyword>
<dbReference type="GO" id="GO:0005886">
    <property type="term" value="C:plasma membrane"/>
    <property type="evidence" value="ECO:0007669"/>
    <property type="project" value="TreeGrafter"/>
</dbReference>
<dbReference type="eggNOG" id="COG1989">
    <property type="taxonomic scope" value="Bacteria"/>
</dbReference>